<comment type="caution">
    <text evidence="1">The sequence shown here is derived from an EMBL/GenBank/DDBJ whole genome shotgun (WGS) entry which is preliminary data.</text>
</comment>
<keyword evidence="2" id="KW-1185">Reference proteome</keyword>
<accession>A0A7J8YE33</accession>
<reference evidence="1 2" key="1">
    <citation type="journal article" date="2019" name="Genome Biol. Evol.">
        <title>Insights into the evolution of the New World diploid cottons (Gossypium, subgenus Houzingenia) based on genome sequencing.</title>
        <authorList>
            <person name="Grover C.E."/>
            <person name="Arick M.A. 2nd"/>
            <person name="Thrash A."/>
            <person name="Conover J.L."/>
            <person name="Sanders W.S."/>
            <person name="Peterson D.G."/>
            <person name="Frelichowski J.E."/>
            <person name="Scheffler J.A."/>
            <person name="Scheffler B.E."/>
            <person name="Wendel J.F."/>
        </authorList>
    </citation>
    <scope>NUCLEOTIDE SEQUENCE [LARGE SCALE GENOMIC DNA]</scope>
    <source>
        <strain evidence="1">185</strain>
        <tissue evidence="1">Leaf</tissue>
    </source>
</reference>
<dbReference type="Proteomes" id="UP000593577">
    <property type="component" value="Unassembled WGS sequence"/>
</dbReference>
<dbReference type="EMBL" id="JABFAA010000012">
    <property type="protein sequence ID" value="MBA0697841.1"/>
    <property type="molecule type" value="Genomic_DNA"/>
</dbReference>
<evidence type="ECO:0000313" key="2">
    <source>
        <dbReference type="Proteomes" id="UP000593577"/>
    </source>
</evidence>
<dbReference type="AlphaFoldDB" id="A0A7J8YE33"/>
<protein>
    <submittedName>
        <fullName evidence="1">Uncharacterized protein</fullName>
    </submittedName>
</protein>
<sequence>MCLTSNSDSMQELLDSQRKKLTERNNALKAMMMALKEETMVMKMALSIRIEELEGDLALCQIAMGKGVSSVTLSNEDVLKPKEFVGTKSACDVDNFLWRIENYFRAKGITDDAVKGQFYPKFAKEEARAKL</sequence>
<proteinExistence type="predicted"/>
<evidence type="ECO:0000313" key="1">
    <source>
        <dbReference type="EMBL" id="MBA0697841.1"/>
    </source>
</evidence>
<organism evidence="1 2">
    <name type="scientific">Gossypium aridum</name>
    <name type="common">American cotton</name>
    <name type="synonym">Erioxylum aridum</name>
    <dbReference type="NCBI Taxonomy" id="34290"/>
    <lineage>
        <taxon>Eukaryota</taxon>
        <taxon>Viridiplantae</taxon>
        <taxon>Streptophyta</taxon>
        <taxon>Embryophyta</taxon>
        <taxon>Tracheophyta</taxon>
        <taxon>Spermatophyta</taxon>
        <taxon>Magnoliopsida</taxon>
        <taxon>eudicotyledons</taxon>
        <taxon>Gunneridae</taxon>
        <taxon>Pentapetalae</taxon>
        <taxon>rosids</taxon>
        <taxon>malvids</taxon>
        <taxon>Malvales</taxon>
        <taxon>Malvaceae</taxon>
        <taxon>Malvoideae</taxon>
        <taxon>Gossypium</taxon>
    </lineage>
</organism>
<gene>
    <name evidence="1" type="ORF">Goari_021364</name>
</gene>
<name>A0A7J8YE33_GOSAI</name>